<keyword evidence="4" id="KW-0378">Hydrolase</keyword>
<organism evidence="9">
    <name type="scientific">Desulfitobacterium hafniense</name>
    <name type="common">Desulfitobacterium frappieri</name>
    <dbReference type="NCBI Taxonomy" id="49338"/>
    <lineage>
        <taxon>Bacteria</taxon>
        <taxon>Bacillati</taxon>
        <taxon>Bacillota</taxon>
        <taxon>Clostridia</taxon>
        <taxon>Eubacteriales</taxon>
        <taxon>Desulfitobacteriaceae</taxon>
        <taxon>Desulfitobacterium</taxon>
    </lineage>
</organism>
<dbReference type="RefSeq" id="WP_011461340.1">
    <property type="nucleotide sequence ID" value="NZ_LK996017.1"/>
</dbReference>
<dbReference type="CDD" id="cd10030">
    <property type="entry name" value="UDG-F4_TTUDGA_SPO1dp_like"/>
    <property type="match status" value="1"/>
</dbReference>
<evidence type="ECO:0000256" key="7">
    <source>
        <dbReference type="ARBA" id="ARBA00023204"/>
    </source>
</evidence>
<feature type="domain" description="Uracil-DNA glycosylase-like" evidence="8">
    <location>
        <begin position="36"/>
        <end position="188"/>
    </location>
</feature>
<evidence type="ECO:0000256" key="2">
    <source>
        <dbReference type="ARBA" id="ARBA00022723"/>
    </source>
</evidence>
<evidence type="ECO:0000256" key="1">
    <source>
        <dbReference type="ARBA" id="ARBA00022485"/>
    </source>
</evidence>
<dbReference type="GO" id="GO:0097506">
    <property type="term" value="F:deaminated base DNA N-glycosylase activity"/>
    <property type="evidence" value="ECO:0007669"/>
    <property type="project" value="UniProtKB-ARBA"/>
</dbReference>
<evidence type="ECO:0000256" key="4">
    <source>
        <dbReference type="ARBA" id="ARBA00022801"/>
    </source>
</evidence>
<dbReference type="Gene3D" id="3.40.470.10">
    <property type="entry name" value="Uracil-DNA glycosylase-like domain"/>
    <property type="match status" value="1"/>
</dbReference>
<dbReference type="InterPro" id="IPR051536">
    <property type="entry name" value="UDG_Type-4/5"/>
</dbReference>
<dbReference type="GO" id="GO:0051539">
    <property type="term" value="F:4 iron, 4 sulfur cluster binding"/>
    <property type="evidence" value="ECO:0007669"/>
    <property type="project" value="UniProtKB-KW"/>
</dbReference>
<keyword evidence="1" id="KW-0004">4Fe-4S</keyword>
<keyword evidence="7" id="KW-0234">DNA repair</keyword>
<keyword evidence="3" id="KW-0227">DNA damage</keyword>
<keyword evidence="5" id="KW-0408">Iron</keyword>
<protein>
    <submittedName>
        <fullName evidence="9">Uracil-DNA glycosylase super</fullName>
    </submittedName>
</protein>
<dbReference type="SMART" id="SM00987">
    <property type="entry name" value="UreE_C"/>
    <property type="match status" value="1"/>
</dbReference>
<accession>A0A098B6A5</accession>
<dbReference type="InterPro" id="IPR036895">
    <property type="entry name" value="Uracil-DNA_glycosylase-like_sf"/>
</dbReference>
<dbReference type="EMBL" id="LK996017">
    <property type="protein sequence ID" value="CDX03900.1"/>
    <property type="molecule type" value="Genomic_DNA"/>
</dbReference>
<gene>
    <name evidence="9" type="ORF">DPCES_4014</name>
</gene>
<dbReference type="Pfam" id="PF03167">
    <property type="entry name" value="UDG"/>
    <property type="match status" value="1"/>
</dbReference>
<dbReference type="PANTHER" id="PTHR33693">
    <property type="entry name" value="TYPE-5 URACIL-DNA GLYCOSYLASE"/>
    <property type="match status" value="1"/>
</dbReference>
<proteinExistence type="predicted"/>
<keyword evidence="6" id="KW-0411">Iron-sulfur</keyword>
<dbReference type="SUPFAM" id="SSF52141">
    <property type="entry name" value="Uracil-DNA glycosylase-like"/>
    <property type="match status" value="1"/>
</dbReference>
<evidence type="ECO:0000256" key="3">
    <source>
        <dbReference type="ARBA" id="ARBA00022763"/>
    </source>
</evidence>
<keyword evidence="2" id="KW-0479">Metal-binding</keyword>
<dbReference type="PATRIC" id="fig|49338.4.peg.4314"/>
<dbReference type="AlphaFoldDB" id="A0A098B6A5"/>
<sequence>MDSCFEPVIWPEDKLPKEAVAYRECEVCTEKARIIWGEGNPKAPVVIILDNPGAREDKDGHEYVCGTRQTLQTALHQADLTPDDIYITYLLKCRPLRRYNKEEARAFSKSFLIQQIKTIQPQLLVCLGDTVVQAMFDDQEAHVKNLRGSWHVILGYPCIVSYHPLAVRRRPNLARQFREDWDMLRQRLSGC</sequence>
<evidence type="ECO:0000313" key="9">
    <source>
        <dbReference type="EMBL" id="CDX03900.1"/>
    </source>
</evidence>
<dbReference type="GO" id="GO:0006281">
    <property type="term" value="P:DNA repair"/>
    <property type="evidence" value="ECO:0007669"/>
    <property type="project" value="UniProtKB-KW"/>
</dbReference>
<reference evidence="9" key="1">
    <citation type="submission" date="2014-07" db="EMBL/GenBank/DDBJ databases">
        <authorList>
            <person name="Hornung V.Bastian."/>
        </authorList>
    </citation>
    <scope>NUCLEOTIDE SEQUENCE</scope>
    <source>
        <strain evidence="9">PCE-S</strain>
    </source>
</reference>
<dbReference type="InterPro" id="IPR005122">
    <property type="entry name" value="Uracil-DNA_glycosylase-like"/>
</dbReference>
<dbReference type="GO" id="GO:0046872">
    <property type="term" value="F:metal ion binding"/>
    <property type="evidence" value="ECO:0007669"/>
    <property type="project" value="UniProtKB-KW"/>
</dbReference>
<name>A0A098B6A5_DESHA</name>
<dbReference type="SMART" id="SM00986">
    <property type="entry name" value="UDG"/>
    <property type="match status" value="1"/>
</dbReference>
<evidence type="ECO:0000259" key="8">
    <source>
        <dbReference type="SMART" id="SM00986"/>
    </source>
</evidence>
<evidence type="ECO:0000256" key="6">
    <source>
        <dbReference type="ARBA" id="ARBA00023014"/>
    </source>
</evidence>
<evidence type="ECO:0000256" key="5">
    <source>
        <dbReference type="ARBA" id="ARBA00023004"/>
    </source>
</evidence>
<dbReference type="PANTHER" id="PTHR33693:SF1">
    <property type="entry name" value="TYPE-4 URACIL-DNA GLYCOSYLASE"/>
    <property type="match status" value="1"/>
</dbReference>